<dbReference type="OrthoDB" id="8451541at2"/>
<name>A0A4R6A9K3_9RHOB</name>
<keyword evidence="3" id="KW-1185">Reference proteome</keyword>
<sequence length="156" mass="15905">MIRLAATAALLTGIAGPALSLSCLAPDVARSFKTAAGSDETYAIVLGAFAFDAATPPFDGTALDEASIPAQFEGELLAEDGFTRAISGPITLQVSCETGICGTIASGERVLAFVRESTAGPVVELGPCPQWVFPTPESRQIARVIDCATGGPCTAE</sequence>
<gene>
    <name evidence="2" type="ORF">E2L08_10125</name>
</gene>
<dbReference type="AlphaFoldDB" id="A0A4R6A9K3"/>
<dbReference type="EMBL" id="SNAA01000010">
    <property type="protein sequence ID" value="TDL79374.1"/>
    <property type="molecule type" value="Genomic_DNA"/>
</dbReference>
<proteinExistence type="predicted"/>
<evidence type="ECO:0000313" key="3">
    <source>
        <dbReference type="Proteomes" id="UP000295701"/>
    </source>
</evidence>
<evidence type="ECO:0008006" key="4">
    <source>
        <dbReference type="Google" id="ProtNLM"/>
    </source>
</evidence>
<feature type="signal peptide" evidence="1">
    <location>
        <begin position="1"/>
        <end position="20"/>
    </location>
</feature>
<keyword evidence="1" id="KW-0732">Signal</keyword>
<comment type="caution">
    <text evidence="2">The sequence shown here is derived from an EMBL/GenBank/DDBJ whole genome shotgun (WGS) entry which is preliminary data.</text>
</comment>
<evidence type="ECO:0000256" key="1">
    <source>
        <dbReference type="SAM" id="SignalP"/>
    </source>
</evidence>
<dbReference type="Proteomes" id="UP000295701">
    <property type="component" value="Unassembled WGS sequence"/>
</dbReference>
<evidence type="ECO:0000313" key="2">
    <source>
        <dbReference type="EMBL" id="TDL79374.1"/>
    </source>
</evidence>
<dbReference type="RefSeq" id="WP_133396964.1">
    <property type="nucleotide sequence ID" value="NZ_SNAA01000010.1"/>
</dbReference>
<protein>
    <recommendedName>
        <fullName evidence="4">Lipoprotein</fullName>
    </recommendedName>
</protein>
<dbReference type="PROSITE" id="PS51257">
    <property type="entry name" value="PROKAR_LIPOPROTEIN"/>
    <property type="match status" value="1"/>
</dbReference>
<feature type="chain" id="PRO_5020739082" description="Lipoprotein" evidence="1">
    <location>
        <begin position="21"/>
        <end position="156"/>
    </location>
</feature>
<organism evidence="2 3">
    <name type="scientific">Palleronia sediminis</name>
    <dbReference type="NCBI Taxonomy" id="2547833"/>
    <lineage>
        <taxon>Bacteria</taxon>
        <taxon>Pseudomonadati</taxon>
        <taxon>Pseudomonadota</taxon>
        <taxon>Alphaproteobacteria</taxon>
        <taxon>Rhodobacterales</taxon>
        <taxon>Roseobacteraceae</taxon>
        <taxon>Palleronia</taxon>
    </lineage>
</organism>
<accession>A0A4R6A9K3</accession>
<reference evidence="2 3" key="1">
    <citation type="submission" date="2019-03" db="EMBL/GenBank/DDBJ databases">
        <title>Primorskyibacter sp. SS33 isolated from sediments.</title>
        <authorList>
            <person name="Xunke S."/>
        </authorList>
    </citation>
    <scope>NUCLEOTIDE SEQUENCE [LARGE SCALE GENOMIC DNA]</scope>
    <source>
        <strain evidence="2 3">SS33</strain>
    </source>
</reference>